<evidence type="ECO:0000313" key="1">
    <source>
        <dbReference type="EMBL" id="KKN71418.1"/>
    </source>
</evidence>
<sequence>MRKYLVIVIILCCFLSAYGQFVPFSPQQFNDETWRVFDNGDPTKRVEFELSGLTTSTTRTLTIPDASGTIALTSDLTTGYVPYTGANANLNMGVYSSRFDGGVGIGIAAPTGALSISLSTDTPLTLISSSTVTTEIRLDNTGGGDVDLGFYIGGMGKWFVGVDNTASDSFVIGQSIFGSADNLVISPVGNFDFKGGRLTITGNIIGGGSGHDQFSDFVGNEHFDTSTLTAGSVIISDGTTFVEDNVGLFFATSTNRLGIGTNVPDKSLEMRNASPVIRLRDTGATADATTAFIEFGGTDAGNWVRTGWVGDGSSGSTDISLRADIGDLLLADSSGVNVTLSGGDATFAGTINIGASGKINFRDTDISIGSTLTDGILDITADFSIDMFFDNADVGAEADGQSLNINRRAVEGDDYISLYVNKDKKGLIGFSGDDDLLELAANALTVNGTMGVGVAAASDKRLNVEHGTSATSGNQTALYFNLNTFPGSASTANYRAITGVANYNGNTADMSGYITVLRANPFLLRGGSVTGRMSIIDMGSSGLFTGSTGDIADLYYIYGEAPIADGSGTITNAAYIYLNDIGSAATNNWAIYSAGGDSFHAGDLAFGQTDKAERIGSDADGTLDLYAGTSIDLHGGVIVPTINGVDYTPGSDTDTDLITVNVTGTPKLWWDEATDSFEMNKNLTLPGVLHLFEITTPTAITNHGAIYTKNDNELYFQDGAGTEHLIHGDAFSNIWYHGISTVEVTISTQNVYTKIDSFTVVGKEDDLGHCVGSTANNEIVLNADAGGEYEVSYHASITATGGADKEMLVCLGIELATKLDITNVTDDTVTPIVITSTAHDLEDGDMVEIAVVLVNTAANGSFVVDGKTADTFKIVKLDGSATTGNGDYDEGTPTGDVTILYPGNMVVHRVVRGADAGSISATGIHDVSNSDKLAVYVANLDGTTNLTVDAISFDAFRIGD</sequence>
<dbReference type="Gene3D" id="2.40.30.180">
    <property type="entry name" value="Ubiquitin-activating enzyme E1, FCCH domain"/>
    <property type="match status" value="1"/>
</dbReference>
<protein>
    <submittedName>
        <fullName evidence="1">Uncharacterized protein</fullName>
    </submittedName>
</protein>
<organism evidence="1">
    <name type="scientific">marine sediment metagenome</name>
    <dbReference type="NCBI Taxonomy" id="412755"/>
    <lineage>
        <taxon>unclassified sequences</taxon>
        <taxon>metagenomes</taxon>
        <taxon>ecological metagenomes</taxon>
    </lineage>
</organism>
<proteinExistence type="predicted"/>
<dbReference type="InterPro" id="IPR042302">
    <property type="entry name" value="E1_FCCH_sf"/>
</dbReference>
<accession>A0A0F9W045</accession>
<dbReference type="AlphaFoldDB" id="A0A0F9W045"/>
<dbReference type="EMBL" id="LAZR01000384">
    <property type="protein sequence ID" value="KKN71418.1"/>
    <property type="molecule type" value="Genomic_DNA"/>
</dbReference>
<comment type="caution">
    <text evidence="1">The sequence shown here is derived from an EMBL/GenBank/DDBJ whole genome shotgun (WGS) entry which is preliminary data.</text>
</comment>
<reference evidence="1" key="1">
    <citation type="journal article" date="2015" name="Nature">
        <title>Complex archaea that bridge the gap between prokaryotes and eukaryotes.</title>
        <authorList>
            <person name="Spang A."/>
            <person name="Saw J.H."/>
            <person name="Jorgensen S.L."/>
            <person name="Zaremba-Niedzwiedzka K."/>
            <person name="Martijn J."/>
            <person name="Lind A.E."/>
            <person name="van Eijk R."/>
            <person name="Schleper C."/>
            <person name="Guy L."/>
            <person name="Ettema T.J."/>
        </authorList>
    </citation>
    <scope>NUCLEOTIDE SEQUENCE</scope>
</reference>
<name>A0A0F9W045_9ZZZZ</name>
<gene>
    <name evidence="1" type="ORF">LCGC14_0421400</name>
</gene>